<dbReference type="GO" id="GO:0004040">
    <property type="term" value="F:amidase activity"/>
    <property type="evidence" value="ECO:0007669"/>
    <property type="project" value="InterPro"/>
</dbReference>
<dbReference type="PANTHER" id="PTHR33308">
    <property type="entry name" value="PEPTIDOGLYCAN HYDROLASE FLGJ"/>
    <property type="match status" value="1"/>
</dbReference>
<accession>A0A367FZ25</accession>
<dbReference type="EMBL" id="PSQG01000015">
    <property type="protein sequence ID" value="RCH43213.1"/>
    <property type="molecule type" value="Genomic_DNA"/>
</dbReference>
<dbReference type="SMART" id="SM00047">
    <property type="entry name" value="LYZ2"/>
    <property type="match status" value="1"/>
</dbReference>
<dbReference type="Pfam" id="PF01832">
    <property type="entry name" value="Glucosaminidase"/>
    <property type="match status" value="1"/>
</dbReference>
<evidence type="ECO:0000256" key="2">
    <source>
        <dbReference type="SAM" id="MobiDB-lite"/>
    </source>
</evidence>
<feature type="region of interest" description="Disordered" evidence="2">
    <location>
        <begin position="363"/>
        <end position="382"/>
    </location>
</feature>
<dbReference type="GO" id="GO:0009253">
    <property type="term" value="P:peptidoglycan catabolic process"/>
    <property type="evidence" value="ECO:0007669"/>
    <property type="project" value="InterPro"/>
</dbReference>
<sequence>MSEKDFVTKIAPYAMKDAEASGILASVTMAQAILESGYGSTDLAVNANNLFGMKCSLSGNTWKSVWDGTSKYTKTTKEQKKNGEEYSVVADFRAYPDIQASINDHSLYLLGAMKGAAKRYEGLSGEADYRKAIQIIKNGGYATDVTYVEKICSIIERWELHKYDVKESEDKMSIEIKENLLTNSPCYRDGRRITPAGGMLHSIGCPQPDPKVIANNFSVSTGACVHAVVGKAAVVLQLLPWNFRAWHCGSGSKGSGNNSLISIEMTEPATIKYTGGSSWIETGDGSNTKAHVLATYANAVQFFAYICKKYGFNPENSNVLMSHREGHAKGIASNHGDPEHIWNKYGLTMDQFRKDVKKAMSGQTVTTVPSAPVDNTSDDKSNQKINALNGTVTVIYKGADGLNIRKAPSYTAAVDQIVHEGVFTVVGISADEKWYKLKSGLFITTIPDYVSFKATQEQKESTAGTGYFRVRKSWDKADTQIGAFKQKENAIELCKQNSGYKVFDNSGKEIYPCVAAANESFVFRVKIPDLRIRKGPGTTYNYHKKNGQAVHTGVGSFTIVKTKEGPGAKLWGLLKSYATNEDGWIALDDEYGSRV</sequence>
<dbReference type="PANTHER" id="PTHR33308:SF10">
    <property type="entry name" value="EXO-GLUCOSAMINIDASE LYTG"/>
    <property type="match status" value="1"/>
</dbReference>
<evidence type="ECO:0000313" key="4">
    <source>
        <dbReference type="EMBL" id="RCH43213.1"/>
    </source>
</evidence>
<evidence type="ECO:0000313" key="5">
    <source>
        <dbReference type="Proteomes" id="UP000253208"/>
    </source>
</evidence>
<dbReference type="InterPro" id="IPR036505">
    <property type="entry name" value="Amidase/PGRP_sf"/>
</dbReference>
<dbReference type="InterPro" id="IPR051056">
    <property type="entry name" value="Glycosyl_Hydrolase_73"/>
</dbReference>
<dbReference type="Gene3D" id="3.40.80.10">
    <property type="entry name" value="Peptidoglycan recognition protein-like"/>
    <property type="match status" value="1"/>
</dbReference>
<name>A0A367FZ25_9FIRM</name>
<keyword evidence="1" id="KW-0378">Hydrolase</keyword>
<dbReference type="GO" id="GO:0008745">
    <property type="term" value="F:N-acetylmuramoyl-L-alanine amidase activity"/>
    <property type="evidence" value="ECO:0007669"/>
    <property type="project" value="InterPro"/>
</dbReference>
<reference evidence="4 5" key="1">
    <citation type="submission" date="2018-02" db="EMBL/GenBank/DDBJ databases">
        <title>Complete genome sequencing of Faecalibacterium prausnitzii strains isolated from the human gut.</title>
        <authorList>
            <person name="Fitzgerald B.C."/>
            <person name="Shkoporov A.N."/>
            <person name="Ross P.R."/>
            <person name="Hill C."/>
        </authorList>
    </citation>
    <scope>NUCLEOTIDE SEQUENCE [LARGE SCALE GENOMIC DNA]</scope>
    <source>
        <strain evidence="4 5">APC942/31-1</strain>
    </source>
</reference>
<dbReference type="SUPFAM" id="SSF55846">
    <property type="entry name" value="N-acetylmuramoyl-L-alanine amidase-like"/>
    <property type="match status" value="1"/>
</dbReference>
<evidence type="ECO:0000256" key="1">
    <source>
        <dbReference type="ARBA" id="ARBA00022801"/>
    </source>
</evidence>
<dbReference type="Pfam" id="PF01510">
    <property type="entry name" value="Amidase_2"/>
    <property type="match status" value="1"/>
</dbReference>
<dbReference type="InterPro" id="IPR002502">
    <property type="entry name" value="Amidase_domain"/>
</dbReference>
<dbReference type="Gene3D" id="4.10.80.30">
    <property type="entry name" value="DNA polymerase, domain 6"/>
    <property type="match status" value="1"/>
</dbReference>
<gene>
    <name evidence="4" type="ORF">C4886_11030</name>
</gene>
<dbReference type="RefSeq" id="WP_114002342.1">
    <property type="nucleotide sequence ID" value="NZ_PSQG01000015.1"/>
</dbReference>
<organism evidence="4 5">
    <name type="scientific">Blautia obeum</name>
    <dbReference type="NCBI Taxonomy" id="40520"/>
    <lineage>
        <taxon>Bacteria</taxon>
        <taxon>Bacillati</taxon>
        <taxon>Bacillota</taxon>
        <taxon>Clostridia</taxon>
        <taxon>Lachnospirales</taxon>
        <taxon>Lachnospiraceae</taxon>
        <taxon>Blautia</taxon>
    </lineage>
</organism>
<proteinExistence type="predicted"/>
<comment type="caution">
    <text evidence="4">The sequence shown here is derived from an EMBL/GenBank/DDBJ whole genome shotgun (WGS) entry which is preliminary data.</text>
</comment>
<dbReference type="Gene3D" id="1.10.530.10">
    <property type="match status" value="1"/>
</dbReference>
<dbReference type="Proteomes" id="UP000253208">
    <property type="component" value="Unassembled WGS sequence"/>
</dbReference>
<dbReference type="CDD" id="cd06583">
    <property type="entry name" value="PGRP"/>
    <property type="match status" value="1"/>
</dbReference>
<feature type="compositionally biased region" description="Polar residues" evidence="2">
    <location>
        <begin position="363"/>
        <end position="375"/>
    </location>
</feature>
<protein>
    <recommendedName>
        <fullName evidence="3">Mannosyl-glycoprotein endo-beta-N-acetylglucosamidase-like domain-containing protein</fullName>
    </recommendedName>
</protein>
<evidence type="ECO:0000259" key="3">
    <source>
        <dbReference type="SMART" id="SM00047"/>
    </source>
</evidence>
<dbReference type="AlphaFoldDB" id="A0A367FZ25"/>
<dbReference type="InterPro" id="IPR002901">
    <property type="entry name" value="MGlyc_endo_b_GlcNAc-like_dom"/>
</dbReference>
<feature type="domain" description="Mannosyl-glycoprotein endo-beta-N-acetylglucosamidase-like" evidence="3">
    <location>
        <begin position="2"/>
        <end position="164"/>
    </location>
</feature>